<dbReference type="Proteomes" id="UP001590951">
    <property type="component" value="Unassembled WGS sequence"/>
</dbReference>
<reference evidence="2 3" key="1">
    <citation type="submission" date="2024-09" db="EMBL/GenBank/DDBJ databases">
        <title>Rethinking Asexuality: The Enigmatic Case of Functional Sexual Genes in Lepraria (Stereocaulaceae).</title>
        <authorList>
            <person name="Doellman M."/>
            <person name="Sun Y."/>
            <person name="Barcenas-Pena A."/>
            <person name="Lumbsch H.T."/>
            <person name="Grewe F."/>
        </authorList>
    </citation>
    <scope>NUCLEOTIDE SEQUENCE [LARGE SCALE GENOMIC DNA]</scope>
    <source>
        <strain evidence="2 3">Grewe 0041</strain>
    </source>
</reference>
<feature type="compositionally biased region" description="Basic and acidic residues" evidence="1">
    <location>
        <begin position="71"/>
        <end position="89"/>
    </location>
</feature>
<protein>
    <submittedName>
        <fullName evidence="2">Uncharacterized protein</fullName>
    </submittedName>
</protein>
<sequence length="218" mass="23421">MASGAQTEAMDVDNELLDSDSPVPKPEEGVIATGKESHTDAMVTAEEPENDESELDLSQGSIDPPGPDLFHTLERAPPKHHPELSKPEVEQRLRDWEEDWVKATLSPGEWEDHEAAIHEFGNLHLNQSRRGPSDERDTYREPSPSTAAVLTPPGASIDDSMLEASNDHGISGGQDGADGQGEEQGSSGDGGSCKDTEGKLDDADDEQEQDKNGRDGGE</sequence>
<organism evidence="2 3">
    <name type="scientific">Lepraria finkii</name>
    <dbReference type="NCBI Taxonomy" id="1340010"/>
    <lineage>
        <taxon>Eukaryota</taxon>
        <taxon>Fungi</taxon>
        <taxon>Dikarya</taxon>
        <taxon>Ascomycota</taxon>
        <taxon>Pezizomycotina</taxon>
        <taxon>Lecanoromycetes</taxon>
        <taxon>OSLEUM clade</taxon>
        <taxon>Lecanoromycetidae</taxon>
        <taxon>Lecanorales</taxon>
        <taxon>Lecanorineae</taxon>
        <taxon>Stereocaulaceae</taxon>
        <taxon>Lepraria</taxon>
    </lineage>
</organism>
<feature type="compositionally biased region" description="Gly residues" evidence="1">
    <location>
        <begin position="170"/>
        <end position="179"/>
    </location>
</feature>
<accession>A0ABR4BI51</accession>
<keyword evidence="3" id="KW-1185">Reference proteome</keyword>
<name>A0ABR4BI51_9LECA</name>
<feature type="region of interest" description="Disordered" evidence="1">
    <location>
        <begin position="120"/>
        <end position="218"/>
    </location>
</feature>
<dbReference type="EMBL" id="JBHFEH010000005">
    <property type="protein sequence ID" value="KAL2057303.1"/>
    <property type="molecule type" value="Genomic_DNA"/>
</dbReference>
<feature type="compositionally biased region" description="Basic and acidic residues" evidence="1">
    <location>
        <begin position="192"/>
        <end position="201"/>
    </location>
</feature>
<feature type="region of interest" description="Disordered" evidence="1">
    <location>
        <begin position="1"/>
        <end position="89"/>
    </location>
</feature>
<comment type="caution">
    <text evidence="2">The sequence shown here is derived from an EMBL/GenBank/DDBJ whole genome shotgun (WGS) entry which is preliminary data.</text>
</comment>
<evidence type="ECO:0000313" key="2">
    <source>
        <dbReference type="EMBL" id="KAL2057303.1"/>
    </source>
</evidence>
<feature type="compositionally biased region" description="Basic and acidic residues" evidence="1">
    <location>
        <begin position="209"/>
        <end position="218"/>
    </location>
</feature>
<evidence type="ECO:0000256" key="1">
    <source>
        <dbReference type="SAM" id="MobiDB-lite"/>
    </source>
</evidence>
<gene>
    <name evidence="2" type="ORF">ABVK25_002356</name>
</gene>
<proteinExistence type="predicted"/>
<feature type="compositionally biased region" description="Basic and acidic residues" evidence="1">
    <location>
        <begin position="131"/>
        <end position="140"/>
    </location>
</feature>
<feature type="compositionally biased region" description="Acidic residues" evidence="1">
    <location>
        <begin position="46"/>
        <end position="55"/>
    </location>
</feature>
<evidence type="ECO:0000313" key="3">
    <source>
        <dbReference type="Proteomes" id="UP001590951"/>
    </source>
</evidence>